<dbReference type="GO" id="GO:0008270">
    <property type="term" value="F:zinc ion binding"/>
    <property type="evidence" value="ECO:0007669"/>
    <property type="project" value="UniProtKB-KW"/>
</dbReference>
<feature type="region of interest" description="Disordered" evidence="2">
    <location>
        <begin position="1"/>
        <end position="32"/>
    </location>
</feature>
<dbReference type="AlphaFoldDB" id="A0A2G9GSC7"/>
<protein>
    <recommendedName>
        <fullName evidence="3">RING-type domain-containing protein</fullName>
    </recommendedName>
</protein>
<evidence type="ECO:0000313" key="5">
    <source>
        <dbReference type="EMBL" id="PIN08217.1"/>
    </source>
</evidence>
<dbReference type="SUPFAM" id="SSF57850">
    <property type="entry name" value="RING/U-box"/>
    <property type="match status" value="1"/>
</dbReference>
<dbReference type="EMBL" id="NKXS01003873">
    <property type="protein sequence ID" value="PIN08217.1"/>
    <property type="molecule type" value="Genomic_DNA"/>
</dbReference>
<evidence type="ECO:0000256" key="2">
    <source>
        <dbReference type="SAM" id="MobiDB-lite"/>
    </source>
</evidence>
<evidence type="ECO:0000313" key="6">
    <source>
        <dbReference type="Proteomes" id="UP000231279"/>
    </source>
</evidence>
<proteinExistence type="predicted"/>
<reference evidence="6" key="2">
    <citation type="journal article" date="2018" name="Gigascience">
        <title>Genome assembly of the Pink Ipe (Handroanthus impetiginosus, Bignoniaceae), a highly valued, ecologically keystone Neotropical timber forest tree.</title>
        <authorList>
            <person name="Silva-Junior O.B."/>
            <person name="Grattapaglia D."/>
            <person name="Novaes E."/>
            <person name="Collevatti R.G."/>
        </authorList>
    </citation>
    <scope>NUCLEOTIDE SEQUENCE [LARGE SCALE GENOMIC DNA]</scope>
    <source>
        <strain evidence="6">cv. UFG-1</strain>
    </source>
</reference>
<keyword evidence="1" id="KW-0863">Zinc-finger</keyword>
<keyword evidence="1" id="KW-0862">Zinc</keyword>
<feature type="compositionally biased region" description="Basic and acidic residues" evidence="2">
    <location>
        <begin position="1"/>
        <end position="10"/>
    </location>
</feature>
<dbReference type="OrthoDB" id="1711136at2759"/>
<dbReference type="Pfam" id="PF13920">
    <property type="entry name" value="zf-C3HC4_3"/>
    <property type="match status" value="1"/>
</dbReference>
<feature type="region of interest" description="Disordered" evidence="2">
    <location>
        <begin position="133"/>
        <end position="190"/>
    </location>
</feature>
<evidence type="ECO:0000259" key="3">
    <source>
        <dbReference type="PROSITE" id="PS50089"/>
    </source>
</evidence>
<reference evidence="5" key="1">
    <citation type="submission" date="2017-07" db="EMBL/GenBank/DDBJ databases">
        <authorList>
            <person name="Sun Z.S."/>
            <person name="Albrecht U."/>
            <person name="Echele G."/>
            <person name="Lee C.C."/>
        </authorList>
    </citation>
    <scope>NUCLEOTIDE SEQUENCE</scope>
    <source>
        <strain evidence="5">UFG-1</strain>
        <tissue evidence="5">Leaf</tissue>
    </source>
</reference>
<dbReference type="PROSITE" id="PS50089">
    <property type="entry name" value="ZF_RING_2"/>
    <property type="match status" value="1"/>
</dbReference>
<dbReference type="InterPro" id="IPR001841">
    <property type="entry name" value="Znf_RING"/>
</dbReference>
<dbReference type="Proteomes" id="UP000231279">
    <property type="component" value="Unassembled WGS sequence"/>
</dbReference>
<dbReference type="EMBL" id="NKXS01005423">
    <property type="protein sequence ID" value="PIN03711.1"/>
    <property type="molecule type" value="Genomic_DNA"/>
</dbReference>
<sequence length="280" mass="30958">MEFDGGHNLKAELGGGARPFNEQLGRTESNRTLLDIIREEGGGPKDGKKSWRHFKDKLRRHNSGGRGSNWTSTVPVPASDIPINNSNNNRMMARHPSTRINSNLDLHATNQADIPAAPDARVSNLLRNSSISMGRASGRFDNSTRLSMRKLQREENGSDDEEEEDEENEESDGGGSRQSAEEAEEEERPVRMSLMSLLAETDNGLMGYMDEEDDDDEEDDGVAGGGVEYSNCCVCMVRHKGTAFEPCGHSFCRLCSRELGVQSGKCPLCNNYILEILDIF</sequence>
<evidence type="ECO:0000313" key="4">
    <source>
        <dbReference type="EMBL" id="PIN03711.1"/>
    </source>
</evidence>
<organism evidence="5 6">
    <name type="scientific">Handroanthus impetiginosus</name>
    <dbReference type="NCBI Taxonomy" id="429701"/>
    <lineage>
        <taxon>Eukaryota</taxon>
        <taxon>Viridiplantae</taxon>
        <taxon>Streptophyta</taxon>
        <taxon>Embryophyta</taxon>
        <taxon>Tracheophyta</taxon>
        <taxon>Spermatophyta</taxon>
        <taxon>Magnoliopsida</taxon>
        <taxon>eudicotyledons</taxon>
        <taxon>Gunneridae</taxon>
        <taxon>Pentapetalae</taxon>
        <taxon>asterids</taxon>
        <taxon>lamiids</taxon>
        <taxon>Lamiales</taxon>
        <taxon>Bignoniaceae</taxon>
        <taxon>Crescentiina</taxon>
        <taxon>Tabebuia alliance</taxon>
        <taxon>Handroanthus</taxon>
    </lineage>
</organism>
<dbReference type="SMART" id="SM00184">
    <property type="entry name" value="RING"/>
    <property type="match status" value="1"/>
</dbReference>
<dbReference type="Gene3D" id="3.30.40.10">
    <property type="entry name" value="Zinc/RING finger domain, C3HC4 (zinc finger)"/>
    <property type="match status" value="1"/>
</dbReference>
<reference evidence="5" key="3">
    <citation type="journal article" date="2018" name="Gigascience">
        <title>Genome assembly of the pink ipe (Handroanthus impetiginosus, Bignoniaceae), a highly-valued ecologically keystone neotropical timber forest tree.</title>
        <authorList>
            <person name="Silva-Junior O.B."/>
            <person name="Novaes E."/>
            <person name="Grattapaglia D."/>
            <person name="Collevatti R.G."/>
        </authorList>
    </citation>
    <scope>NUCLEOTIDE SEQUENCE [LARGE SCALE GENOMIC DNA]</scope>
    <source>
        <strain evidence="5">UFG-1</strain>
        <tissue evidence="5">Leaf</tissue>
    </source>
</reference>
<feature type="domain" description="RING-type" evidence="3">
    <location>
        <begin position="232"/>
        <end position="270"/>
    </location>
</feature>
<feature type="region of interest" description="Disordered" evidence="2">
    <location>
        <begin position="58"/>
        <end position="93"/>
    </location>
</feature>
<accession>A0A2G9GSC7</accession>
<keyword evidence="6" id="KW-1185">Reference proteome</keyword>
<dbReference type="PANTHER" id="PTHR46629">
    <property type="entry name" value="OS01G0917900 PROTEIN"/>
    <property type="match status" value="1"/>
</dbReference>
<name>A0A2G9GSC7_9LAMI</name>
<feature type="compositionally biased region" description="Acidic residues" evidence="2">
    <location>
        <begin position="157"/>
        <end position="172"/>
    </location>
</feature>
<comment type="caution">
    <text evidence="5">The sequence shown here is derived from an EMBL/GenBank/DDBJ whole genome shotgun (WGS) entry which is preliminary data.</text>
</comment>
<dbReference type="InterPro" id="IPR013083">
    <property type="entry name" value="Znf_RING/FYVE/PHD"/>
</dbReference>
<gene>
    <name evidence="5" type="ORF">CDL12_19210</name>
    <name evidence="4" type="ORF">CDL12_23768</name>
</gene>
<evidence type="ECO:0000256" key="1">
    <source>
        <dbReference type="PROSITE-ProRule" id="PRU00175"/>
    </source>
</evidence>
<keyword evidence="1" id="KW-0479">Metal-binding</keyword>